<gene>
    <name evidence="7" type="ORF">RCC75_05335</name>
    <name evidence="8" type="ORF">RCG00_20245</name>
</gene>
<keyword evidence="9" id="KW-1185">Reference proteome</keyword>
<dbReference type="GO" id="GO:0005737">
    <property type="term" value="C:cytoplasm"/>
    <property type="evidence" value="ECO:0007669"/>
    <property type="project" value="InterPro"/>
</dbReference>
<accession>A0AA51QZ31</accession>
<name>A0AA51QZ31_9GAMM</name>
<protein>
    <submittedName>
        <fullName evidence="8">SpvB/TcaC N-terminal domain-containing protein</fullName>
    </submittedName>
</protein>
<feature type="domain" description="Insecticide toxin TcdB middle/C-terminal" evidence="5">
    <location>
        <begin position="929"/>
        <end position="1049"/>
    </location>
</feature>
<feature type="region of interest" description="Disordered" evidence="4">
    <location>
        <begin position="2424"/>
        <end position="2480"/>
    </location>
</feature>
<dbReference type="EMBL" id="CP133217">
    <property type="protein sequence ID" value="WML86602.1"/>
    <property type="molecule type" value="Genomic_DNA"/>
</dbReference>
<comment type="subcellular location">
    <subcellularLocation>
        <location evidence="1">Secreted</location>
    </subcellularLocation>
</comment>
<dbReference type="SUPFAM" id="SSF69318">
    <property type="entry name" value="Integrin alpha N-terminal domain"/>
    <property type="match status" value="1"/>
</dbReference>
<dbReference type="Pfam" id="PF12255">
    <property type="entry name" value="TcdB_toxin_midC"/>
    <property type="match status" value="1"/>
</dbReference>
<evidence type="ECO:0000313" key="8">
    <source>
        <dbReference type="EMBL" id="WML86602.1"/>
    </source>
</evidence>
<dbReference type="Gene3D" id="2.180.10.10">
    <property type="entry name" value="RHS repeat-associated core"/>
    <property type="match status" value="1"/>
</dbReference>
<dbReference type="RefSeq" id="WP_308134057.1">
    <property type="nucleotide sequence ID" value="NZ_CP133217.1"/>
</dbReference>
<keyword evidence="3" id="KW-0843">Virulence</keyword>
<evidence type="ECO:0000259" key="6">
    <source>
        <dbReference type="Pfam" id="PF12256"/>
    </source>
</evidence>
<organism evidence="8">
    <name type="scientific">Thiothrix subterranea</name>
    <dbReference type="NCBI Taxonomy" id="2735563"/>
    <lineage>
        <taxon>Bacteria</taxon>
        <taxon>Pseudomonadati</taxon>
        <taxon>Pseudomonadota</taxon>
        <taxon>Gammaproteobacteria</taxon>
        <taxon>Thiotrichales</taxon>
        <taxon>Thiotrichaceae</taxon>
        <taxon>Thiothrix</taxon>
    </lineage>
</organism>
<dbReference type="InterPro" id="IPR022385">
    <property type="entry name" value="Rhs_assc_core"/>
</dbReference>
<dbReference type="PANTHER" id="PTHR32305">
    <property type="match status" value="1"/>
</dbReference>
<dbReference type="PANTHER" id="PTHR32305:SF15">
    <property type="entry name" value="PROTEIN RHSA-RELATED"/>
    <property type="match status" value="1"/>
</dbReference>
<keyword evidence="2" id="KW-0964">Secreted</keyword>
<proteinExistence type="predicted"/>
<dbReference type="GO" id="GO:0005576">
    <property type="term" value="C:extracellular region"/>
    <property type="evidence" value="ECO:0007669"/>
    <property type="project" value="UniProtKB-SubCell"/>
</dbReference>
<evidence type="ECO:0000256" key="3">
    <source>
        <dbReference type="ARBA" id="ARBA00023026"/>
    </source>
</evidence>
<dbReference type="InterPro" id="IPR022045">
    <property type="entry name" value="TcdB_toxin_mid/N"/>
</dbReference>
<evidence type="ECO:0000313" key="7">
    <source>
        <dbReference type="EMBL" id="MDQ5767939.1"/>
    </source>
</evidence>
<evidence type="ECO:0000256" key="2">
    <source>
        <dbReference type="ARBA" id="ARBA00022525"/>
    </source>
</evidence>
<dbReference type="Pfam" id="PF03534">
    <property type="entry name" value="SpvB"/>
    <property type="match status" value="1"/>
</dbReference>
<evidence type="ECO:0000256" key="4">
    <source>
        <dbReference type="SAM" id="MobiDB-lite"/>
    </source>
</evidence>
<sequence length="2587" mass="290457">MEQPERQATAKSQEASPKENFGVAAPNISLPKGGGAIRGLGEKFAANPVTGTGSTTVPIFTSPGRAGFGPQLAVSYDSGAGNGIFGFGWSFSLPSITRKTDKGLPRYRDAEESDVFILSGAEDLVPVLENGESIPEVHGYSIKRYRPRIEGLFARIERWTSRNGDVHWRSISKDNILTIYGKDGNSRIAEPVTNPDDTARVFSWLISETRDDKGNAVIYEYKQEDGVGIELSLAHQYNRGDEKDKRRQVNRYLKRVRYGNQTSLLNEAGQRPHFLDDSVLASTHWLFEAVFDYGDHDAINPTPASNDGWYYRQDTFSNYRAGFEIRTCRLCQRVLMFHHFPDEEIGADCLVRSTDFNYISKHMGADTKSAIYTFLQSVTQTGYKKLADNTYETKSLPPLEFFYSQPDISQELETLDRESLENLPIGLDGNQYQWVDLDGEGLSGILTEQATGWYYKPNISAANITKVKNAETGIEEEQTKAQFAPLKPVARKPSLAALNSGQQHLLDLAGDGQLDLVVFEGPTPGFYERTDDEDWTPFRTFASLPVLDWRDPNLKFIDLTGDGHADILISEDEVFCWYPSLAESGFGSAETVRKTLDEETSPRIIFADGTQSIYLADLSGDGLSDIVRICNGGICYWPNLGYGRFGNKVTMDNAPWFDHPDQFNQQRIRLVDIDGSGTTDVLYLGRDAIKIYFNESGNGWSTRYHLHQFPPVDNLTAVNALDLLGNGTACLVWSSPLSADAAQPMRYLKLMGEQKPHLLNRVVNNLGAETYIDYAPSTRFYIKDKQNSEPWITKVPFPVHVVERVETIDQISKSRFSTHYTYHHGYFDGIEQEFRGFGMVEQRDTEEYFANVDKALHMPPVLTKTWFHTGVYMGRGRVSNFFAGLLDVHDRGEYYREPAWRDDDAEASKRLLPDTILPDELTHEEAREACRSLKGSMLRQEVYALDGIGVTEDYPHGHPYTVTEQNFTIRCLQPQGDNLHAVFFTHAREAISYHYERNPEDPRITHAMTLEADDYGNVLKSAAIGYGRSTDAPVEQKLIHITCSENSFTNPVTDETDDYRTPLPAESRTYELRKATQETNKNGVIKRYGFEEMLGYVKQAGDGSHDVDYEDIQFTRAQQVVNDNEENEGEANRYFRRLIEQVRTLYRDNNLTGPLALRELQSRALPYESYKLAFTDELLHKSFQNLLPDDLAKMLVVENPGEDISGRGGYARLALDADDQNRWWIPSGQVFFSPDENDTPQTEFDEARRSFFTPRRYRDPFGHSATVEFDYCLLVRATRDALGNSVQSHNDFRVLQPEQMTDPNGNRAAVAFDALGLVVATAVMGKEGETDPDCMGDTLDDPTTRLEYELFAWKDHQAPNFVHTFAREQHGAANPRWQESYLYSDGFGRELQTKVQAEPGDAPLRDAPPADKPYQPGTLQYDATTGKPLQAFTQQRWVGTGRTVYNNKGKPVKQYEPFFSSTPLYEAETELVETGVTPTLFYDPVGRVIATLHPNHTYEKVLFNPWYQESWDVNDTLWEQVDFNPADDPDVGRYFARLPQDDYLPTWYGLRMDSAKAAQQWPDAVLREAERKAAEKAVKHAATPAVAHLDSLGRTFLTVAHNRVVCDDHDQDSLDTHYETRVELDIEGNQRAVIDARNRAVMTYDYDLLGNVIHQDSMDAGERWKLNDIGGNPLYAWDSRGHHFWSEYDELRRPVHQFVRGSDTQQSDPRTLDKNMLVQKIEYGEAQTDAVQLNLRTRAFKSYDNAGVVTSEAYDFKGNPLRSNRQLTVGYKELANWAENVPLETDANGQAQRYTASTTYDALNRPITSTAPDGSVTHPFYNEANLLERLEVNLRGSAQTTTFVNNIDYNAKGQRILIEYGSGATDGRKGVTTTYTYDDTTFRLIRLYTRRDATIFPGDCDPPPKRSCGLQNLHYAYDPVGNITHIQDDAQQTIYFNNTVVEPSTDYVYDAIYRLVEATGREHLGNNGPVETSYTDAPRVGLYPLGDVNAMGLYIQRYAYDEVGNILTMKHRGTNPAHPGWSRPYQYAEDSNRLLSTGKPDNPQTLEHYEYDPHGNMIQMPHLPEMLWDYQDQLRASSRQVVNNGGSKETTWYVYDANGQRIRKVTELANGNCKNQRIYFGSFEVYREYNVNNDSIKLERETLHVMDNQHRIALVETKTKDFQDRSGINIPVICYQLGNHLGSASVELDNSELVITYEEYYPYGSTSYQAGRTRAEVCSKRYRYSGKKRDEETGLNYHGGRYYITWLGRWVSPDPSGISGGINLFAFVYNRPIISNDPNGKHPLIAGLIIGVIAVVAISSEAGAPTNEKEAQEVKPHVSDTEFVVRTALLAGSARTGVIVSNATLGPLAPTVLSGAVQGMFAMGSYEASSQAVDDIKEGKTSTPEQYAERTVRGAAVGAVMGAVMAPVMKAAGSMLQRLKNAVAPEPTAPEPTAPEPTAPAFPKPEPPKPASPQQPTVETSSLRTGGGQPRPDTHPGKKFHYTNASVEEFLGGIRSNTSFTGEGNLGPREAATRLGIPQPQRVVVVRDIGQFTPNKPAVVGPVETRGIVGGGSDYVNTTPIPANQIDGIYELNRSGPDFMFNLFSWF</sequence>
<dbReference type="InterPro" id="IPR050708">
    <property type="entry name" value="T6SS_VgrG/RHS"/>
</dbReference>
<evidence type="ECO:0000313" key="9">
    <source>
        <dbReference type="Proteomes" id="UP001223336"/>
    </source>
</evidence>
<dbReference type="InterPro" id="IPR003284">
    <property type="entry name" value="Sal_SpvB"/>
</dbReference>
<dbReference type="EMBL" id="JAVFKN010000004">
    <property type="protein sequence ID" value="MDQ5767939.1"/>
    <property type="molecule type" value="Genomic_DNA"/>
</dbReference>
<reference evidence="8 9" key="1">
    <citation type="submission" date="2023-08" db="EMBL/GenBank/DDBJ databases">
        <title>New molecular markers tilS and rpoB for phylogenetic and monitoring studies of the genus Thiothrix biodiversity.</title>
        <authorList>
            <person name="Ravin N.V."/>
            <person name="Smolyakov D."/>
            <person name="Markov N.D."/>
            <person name="Beletsky A.V."/>
            <person name="Mardanov A.V."/>
            <person name="Rudenko T.S."/>
            <person name="Grabovich M.Y."/>
        </authorList>
    </citation>
    <scope>NUCLEOTIDE SEQUENCE</scope>
    <source>
        <strain evidence="8">DNT52</strain>
        <strain evidence="7 9">H33</strain>
    </source>
</reference>
<dbReference type="InterPro" id="IPR028994">
    <property type="entry name" value="Integrin_alpha_N"/>
</dbReference>
<feature type="compositionally biased region" description="Pro residues" evidence="4">
    <location>
        <begin position="2427"/>
        <end position="2453"/>
    </location>
</feature>
<feature type="region of interest" description="Disordered" evidence="4">
    <location>
        <begin position="1"/>
        <end position="27"/>
    </location>
</feature>
<dbReference type="Pfam" id="PF12256">
    <property type="entry name" value="TcdB_toxin_midN"/>
    <property type="match status" value="1"/>
</dbReference>
<feature type="domain" description="Insecticide toxin TcdB middle/N-terminal" evidence="6">
    <location>
        <begin position="716"/>
        <end position="870"/>
    </location>
</feature>
<evidence type="ECO:0000259" key="5">
    <source>
        <dbReference type="Pfam" id="PF12255"/>
    </source>
</evidence>
<evidence type="ECO:0000256" key="1">
    <source>
        <dbReference type="ARBA" id="ARBA00004613"/>
    </source>
</evidence>
<dbReference type="Proteomes" id="UP001223336">
    <property type="component" value="Unassembled WGS sequence"/>
</dbReference>
<dbReference type="Proteomes" id="UP001229862">
    <property type="component" value="Chromosome"/>
</dbReference>
<dbReference type="NCBIfam" id="TIGR03696">
    <property type="entry name" value="Rhs_assc_core"/>
    <property type="match status" value="1"/>
</dbReference>
<dbReference type="InterPro" id="IPR022044">
    <property type="entry name" value="TcdB_toxin_mid/C"/>
</dbReference>
<dbReference type="PRINTS" id="PR01341">
    <property type="entry name" value="SALSPVBPROT"/>
</dbReference>